<reference evidence="2" key="1">
    <citation type="submission" date="2022-06" db="EMBL/GenBank/DDBJ databases">
        <title>Uncovering the hologenomic basis of an extraordinary plant invasion.</title>
        <authorList>
            <person name="Bieker V.C."/>
            <person name="Martin M.D."/>
            <person name="Gilbert T."/>
            <person name="Hodgins K."/>
            <person name="Battlay P."/>
            <person name="Petersen B."/>
            <person name="Wilson J."/>
        </authorList>
    </citation>
    <scope>NUCLEOTIDE SEQUENCE</scope>
    <source>
        <strain evidence="2">AA19_3_7</strain>
        <tissue evidence="2">Leaf</tissue>
    </source>
</reference>
<accession>A0AAD5BZF7</accession>
<comment type="caution">
    <text evidence="2">The sequence shown here is derived from an EMBL/GenBank/DDBJ whole genome shotgun (WGS) entry which is preliminary data.</text>
</comment>
<evidence type="ECO:0000313" key="2">
    <source>
        <dbReference type="EMBL" id="KAI7732302.1"/>
    </source>
</evidence>
<dbReference type="GO" id="GO:0000911">
    <property type="term" value="P:cytokinesis by cell plate formation"/>
    <property type="evidence" value="ECO:0007669"/>
    <property type="project" value="InterPro"/>
</dbReference>
<feature type="non-terminal residue" evidence="2">
    <location>
        <position position="1"/>
    </location>
</feature>
<dbReference type="PANTHER" id="PTHR31762:SF4">
    <property type="entry name" value="COILED-COIL DOMAIN-CONTAINING PROTEIN SCD2"/>
    <property type="match status" value="1"/>
</dbReference>
<dbReference type="PANTHER" id="PTHR31762">
    <property type="entry name" value="FAS-BINDING FACTOR-LIKE PROTEIN"/>
    <property type="match status" value="1"/>
</dbReference>
<feature type="compositionally biased region" description="Low complexity" evidence="1">
    <location>
        <begin position="9"/>
        <end position="19"/>
    </location>
</feature>
<dbReference type="AlphaFoldDB" id="A0AAD5BZF7"/>
<dbReference type="EMBL" id="JAMZMK010010261">
    <property type="protein sequence ID" value="KAI7732302.1"/>
    <property type="molecule type" value="Genomic_DNA"/>
</dbReference>
<sequence>SPSYTRQWSGGSTSTGSSSPARSPAHPQSRLGQPSGYSTIKRTQNVAAKAAAQRLAQVMASTNNSNDDDDLGFRFANPTSFGSKSGGAGSNGSGNALSGVSFGRANRSPSPVSFILKMHIRRLSIQRKMRRSCYGAGEIGLAACTSYMDNKTLVPLANDKFGSMVKVVGASVVKVVGRGGSMVLRSSKCGWWEKKQSRSGADYNATPTTALKQSRSAPELDSNIVKTMNHVECRQKRSIYVIKLGDVKCFPLVYMSQNRQGGQVMKLEGLEAQRAHSLIDARRKKAKLLTSKTRFHKEEAAVVVAAMVVLVKFLAGVLPQDQAVDSTVDLMVTGPGTAMLVIGRISAIAVENSVV</sequence>
<dbReference type="Proteomes" id="UP001206925">
    <property type="component" value="Unassembled WGS sequence"/>
</dbReference>
<organism evidence="2 3">
    <name type="scientific">Ambrosia artemisiifolia</name>
    <name type="common">Common ragweed</name>
    <dbReference type="NCBI Taxonomy" id="4212"/>
    <lineage>
        <taxon>Eukaryota</taxon>
        <taxon>Viridiplantae</taxon>
        <taxon>Streptophyta</taxon>
        <taxon>Embryophyta</taxon>
        <taxon>Tracheophyta</taxon>
        <taxon>Spermatophyta</taxon>
        <taxon>Magnoliopsida</taxon>
        <taxon>eudicotyledons</taxon>
        <taxon>Gunneridae</taxon>
        <taxon>Pentapetalae</taxon>
        <taxon>asterids</taxon>
        <taxon>campanulids</taxon>
        <taxon>Asterales</taxon>
        <taxon>Asteraceae</taxon>
        <taxon>Asteroideae</taxon>
        <taxon>Heliantheae alliance</taxon>
        <taxon>Heliantheae</taxon>
        <taxon>Ambrosia</taxon>
    </lineage>
</organism>
<evidence type="ECO:0000256" key="1">
    <source>
        <dbReference type="SAM" id="MobiDB-lite"/>
    </source>
</evidence>
<protein>
    <submittedName>
        <fullName evidence="2">Uncharacterized protein</fullName>
    </submittedName>
</protein>
<name>A0AAD5BZF7_AMBAR</name>
<gene>
    <name evidence="2" type="ORF">M8C21_008102</name>
</gene>
<evidence type="ECO:0000313" key="3">
    <source>
        <dbReference type="Proteomes" id="UP001206925"/>
    </source>
</evidence>
<proteinExistence type="predicted"/>
<keyword evidence="3" id="KW-1185">Reference proteome</keyword>
<dbReference type="InterPro" id="IPR040321">
    <property type="entry name" value="SCD2-like"/>
</dbReference>
<feature type="region of interest" description="Disordered" evidence="1">
    <location>
        <begin position="1"/>
        <end position="37"/>
    </location>
</feature>